<reference evidence="2 3" key="1">
    <citation type="journal article" date="2023" name="Mol. Biol. Evol.">
        <title>Genomics of Secondarily Temperate Adaptation in the Only Non-Antarctic Icefish.</title>
        <authorList>
            <person name="Rivera-Colon A.G."/>
            <person name="Rayamajhi N."/>
            <person name="Minhas B.F."/>
            <person name="Madrigal G."/>
            <person name="Bilyk K.T."/>
            <person name="Yoon V."/>
            <person name="Hune M."/>
            <person name="Gregory S."/>
            <person name="Cheng C.H.C."/>
            <person name="Catchen J.M."/>
        </authorList>
    </citation>
    <scope>NUCLEOTIDE SEQUENCE [LARGE SCALE GENOMIC DNA]</scope>
    <source>
        <tissue evidence="2">White muscle</tissue>
    </source>
</reference>
<dbReference type="Gene3D" id="3.20.80.10">
    <property type="entry name" value="Regulatory factor, effector binding domain"/>
    <property type="match status" value="1"/>
</dbReference>
<comment type="caution">
    <text evidence="2">The sequence shown here is derived from an EMBL/GenBank/DDBJ whole genome shotgun (WGS) entry which is preliminary data.</text>
</comment>
<protein>
    <submittedName>
        <fullName evidence="2">Uncharacterized protein</fullName>
    </submittedName>
</protein>
<evidence type="ECO:0000313" key="2">
    <source>
        <dbReference type="EMBL" id="KAK5925758.1"/>
    </source>
</evidence>
<accession>A0AAN8DSI6</accession>
<dbReference type="AlphaFoldDB" id="A0AAN8DSI6"/>
<dbReference type="InterPro" id="IPR006917">
    <property type="entry name" value="SOUL_heme-bd"/>
</dbReference>
<organism evidence="2 3">
    <name type="scientific">Champsocephalus gunnari</name>
    <name type="common">Mackerel icefish</name>
    <dbReference type="NCBI Taxonomy" id="52237"/>
    <lineage>
        <taxon>Eukaryota</taxon>
        <taxon>Metazoa</taxon>
        <taxon>Chordata</taxon>
        <taxon>Craniata</taxon>
        <taxon>Vertebrata</taxon>
        <taxon>Euteleostomi</taxon>
        <taxon>Actinopterygii</taxon>
        <taxon>Neopterygii</taxon>
        <taxon>Teleostei</taxon>
        <taxon>Neoteleostei</taxon>
        <taxon>Acanthomorphata</taxon>
        <taxon>Eupercaria</taxon>
        <taxon>Perciformes</taxon>
        <taxon>Notothenioidei</taxon>
        <taxon>Channichthyidae</taxon>
        <taxon>Champsocephalus</taxon>
    </lineage>
</organism>
<dbReference type="PANTHER" id="PTHR11220:SF24">
    <property type="entry name" value="HEME-BINDING PROTEIN 1"/>
    <property type="match status" value="1"/>
</dbReference>
<dbReference type="Proteomes" id="UP001331515">
    <property type="component" value="Unassembled WGS sequence"/>
</dbReference>
<comment type="similarity">
    <text evidence="1">Belongs to the HEBP family.</text>
</comment>
<keyword evidence="3" id="KW-1185">Reference proteome</keyword>
<dbReference type="GO" id="GO:0020037">
    <property type="term" value="F:heme binding"/>
    <property type="evidence" value="ECO:0007669"/>
    <property type="project" value="TreeGrafter"/>
</dbReference>
<sequence>MALISLEDLEGLDEEQLNDDITEDPQPMAEEEEDRLLTHWQAVASTHQVLVPPEMMGPIMEMTRNSQQRELLQFSSICCHEKMGEVQFEERLIPPGQWACVSAGEKLFEQSVSVSFMKLMRYICRENSTGRFLGLTVPVVTEVSADGLSMQEVVRTSFFLPSEFQSDPPLPSDPDITIVQREPIRVLSRTFFGTTTWQTLTYQVGILRGLLGAPPCWAPPLCWKTSWWLPTRTHQFRAQERDLDPPMRLVDAFPACTAPGFKPHPPPLLSDHEASLGVADAPLVLPQYLNGRDVSRHSHISVLIGCHSASADMNDGRLSAGGRIGITLDQQTGLKLCLTDADGFLTEETLRD</sequence>
<evidence type="ECO:0000313" key="3">
    <source>
        <dbReference type="Proteomes" id="UP001331515"/>
    </source>
</evidence>
<name>A0AAN8DSI6_CHAGU</name>
<dbReference type="EMBL" id="JAURVH010001519">
    <property type="protein sequence ID" value="KAK5925758.1"/>
    <property type="molecule type" value="Genomic_DNA"/>
</dbReference>
<gene>
    <name evidence="2" type="ORF">CgunFtcFv8_021390</name>
</gene>
<proteinExistence type="inferred from homology"/>
<dbReference type="InterPro" id="IPR011256">
    <property type="entry name" value="Reg_factor_effector_dom_sf"/>
</dbReference>
<evidence type="ECO:0000256" key="1">
    <source>
        <dbReference type="ARBA" id="ARBA00009817"/>
    </source>
</evidence>
<dbReference type="PANTHER" id="PTHR11220">
    <property type="entry name" value="HEME-BINDING PROTEIN-RELATED"/>
    <property type="match status" value="1"/>
</dbReference>
<dbReference type="SUPFAM" id="SSF55136">
    <property type="entry name" value="Probable bacterial effector-binding domain"/>
    <property type="match status" value="1"/>
</dbReference>
<dbReference type="Pfam" id="PF04832">
    <property type="entry name" value="SOUL"/>
    <property type="match status" value="1"/>
</dbReference>